<dbReference type="PANTHER" id="PTHR44591:SF18">
    <property type="entry name" value="REGULATORY PROTEIN"/>
    <property type="match status" value="1"/>
</dbReference>
<dbReference type="SMART" id="SM00448">
    <property type="entry name" value="REC"/>
    <property type="match status" value="1"/>
</dbReference>
<organism evidence="5 6">
    <name type="scientific">Citrifermentans bremense</name>
    <dbReference type="NCBI Taxonomy" id="60035"/>
    <lineage>
        <taxon>Bacteria</taxon>
        <taxon>Pseudomonadati</taxon>
        <taxon>Thermodesulfobacteriota</taxon>
        <taxon>Desulfuromonadia</taxon>
        <taxon>Geobacterales</taxon>
        <taxon>Geobacteraceae</taxon>
        <taxon>Citrifermentans</taxon>
    </lineage>
</organism>
<dbReference type="KEGG" id="gbn:GEOBRER4_07510"/>
<feature type="compositionally biased region" description="Low complexity" evidence="3">
    <location>
        <begin position="205"/>
        <end position="216"/>
    </location>
</feature>
<evidence type="ECO:0000256" key="1">
    <source>
        <dbReference type="ARBA" id="ARBA00022553"/>
    </source>
</evidence>
<dbReference type="InterPro" id="IPR050595">
    <property type="entry name" value="Bact_response_regulator"/>
</dbReference>
<dbReference type="InterPro" id="IPR011006">
    <property type="entry name" value="CheY-like_superfamily"/>
</dbReference>
<dbReference type="Proteomes" id="UP000515472">
    <property type="component" value="Chromosome"/>
</dbReference>
<feature type="domain" description="Response regulatory" evidence="4">
    <location>
        <begin position="51"/>
        <end position="169"/>
    </location>
</feature>
<feature type="modified residue" description="4-aspartylphosphate" evidence="2">
    <location>
        <position position="100"/>
    </location>
</feature>
<evidence type="ECO:0000259" key="4">
    <source>
        <dbReference type="PROSITE" id="PS50110"/>
    </source>
</evidence>
<dbReference type="Pfam" id="PF00072">
    <property type="entry name" value="Response_reg"/>
    <property type="match status" value="1"/>
</dbReference>
<name>A0A6S6M2X6_9BACT</name>
<dbReference type="SUPFAM" id="SSF52172">
    <property type="entry name" value="CheY-like"/>
    <property type="match status" value="1"/>
</dbReference>
<dbReference type="RefSeq" id="WP_185244293.1">
    <property type="nucleotide sequence ID" value="NZ_AP023213.1"/>
</dbReference>
<dbReference type="InterPro" id="IPR001789">
    <property type="entry name" value="Sig_transdc_resp-reg_receiver"/>
</dbReference>
<gene>
    <name evidence="5" type="ORF">GEOBRER4_n0779</name>
</gene>
<evidence type="ECO:0000256" key="3">
    <source>
        <dbReference type="SAM" id="MobiDB-lite"/>
    </source>
</evidence>
<proteinExistence type="predicted"/>
<evidence type="ECO:0000256" key="2">
    <source>
        <dbReference type="PROSITE-ProRule" id="PRU00169"/>
    </source>
</evidence>
<dbReference type="Gene3D" id="3.40.50.2300">
    <property type="match status" value="1"/>
</dbReference>
<dbReference type="PROSITE" id="PS50110">
    <property type="entry name" value="RESPONSE_REGULATORY"/>
    <property type="match status" value="1"/>
</dbReference>
<evidence type="ECO:0000313" key="6">
    <source>
        <dbReference type="Proteomes" id="UP000515472"/>
    </source>
</evidence>
<dbReference type="PANTHER" id="PTHR44591">
    <property type="entry name" value="STRESS RESPONSE REGULATOR PROTEIN 1"/>
    <property type="match status" value="1"/>
</dbReference>
<evidence type="ECO:0000313" key="5">
    <source>
        <dbReference type="EMBL" id="BCG46001.1"/>
    </source>
</evidence>
<reference evidence="5 6" key="1">
    <citation type="submission" date="2020-06" db="EMBL/GenBank/DDBJ databases">
        <title>Interaction of electrochemicaly active bacteria, Geobacter bremensis R4 on different carbon anode.</title>
        <authorList>
            <person name="Meng L."/>
            <person name="Yoshida N."/>
        </authorList>
    </citation>
    <scope>NUCLEOTIDE SEQUENCE [LARGE SCALE GENOMIC DNA]</scope>
    <source>
        <strain evidence="5 6">R4</strain>
    </source>
</reference>
<accession>A0A6S6M2X6</accession>
<sequence length="318" mass="35191">MLIVCPNCKKRFNVDPGTPGQPKKLRCSNCRAVFRLVRKGERGEGAPAKLKVVVANESAAFCQAVEKVLASEPFQLYLCTDGKEALETVQRVKPEVLLLDVALPTMFGFEVCERVRQDPALAGVKIVLIASIYDKTRYKRSPNSLYGADDYIEKHHIPDSLVPMIHRLTSGSEPQVQSPTETELAAQEETRSEIRQCEVDETSTVEAAPAEPAAAVQPERSDSAPATAAAPAIAELSPEHVKARRLARIIVSDIVLYNQGKVEQGVREGTFYQLLADDIREGENLYRQRVSQQVRDTTSFLEEAFEEVIAKKRAELSV</sequence>
<dbReference type="InterPro" id="IPR011723">
    <property type="entry name" value="Znf/thioredoxin_put"/>
</dbReference>
<feature type="region of interest" description="Disordered" evidence="3">
    <location>
        <begin position="170"/>
        <end position="228"/>
    </location>
</feature>
<dbReference type="GO" id="GO:0000160">
    <property type="term" value="P:phosphorelay signal transduction system"/>
    <property type="evidence" value="ECO:0007669"/>
    <property type="project" value="InterPro"/>
</dbReference>
<dbReference type="Pfam" id="PF13717">
    <property type="entry name" value="Zn_ribbon_4"/>
    <property type="match status" value="1"/>
</dbReference>
<keyword evidence="6" id="KW-1185">Reference proteome</keyword>
<protein>
    <submittedName>
        <fullName evidence="5">Response regulator receiver protein</fullName>
    </submittedName>
</protein>
<dbReference type="EMBL" id="AP023213">
    <property type="protein sequence ID" value="BCG46001.1"/>
    <property type="molecule type" value="Genomic_DNA"/>
</dbReference>
<feature type="compositionally biased region" description="Basic and acidic residues" evidence="3">
    <location>
        <begin position="188"/>
        <end position="198"/>
    </location>
</feature>
<dbReference type="AlphaFoldDB" id="A0A6S6M2X6"/>
<feature type="compositionally biased region" description="Polar residues" evidence="3">
    <location>
        <begin position="170"/>
        <end position="181"/>
    </location>
</feature>
<keyword evidence="1 2" id="KW-0597">Phosphoprotein</keyword>